<dbReference type="EMBL" id="JALPTH010000022">
    <property type="protein sequence ID" value="MCK8679991.1"/>
    <property type="molecule type" value="Genomic_DNA"/>
</dbReference>
<dbReference type="RefSeq" id="WP_248635806.1">
    <property type="nucleotide sequence ID" value="NZ_JALPTH010000022.1"/>
</dbReference>
<comment type="caution">
    <text evidence="1">The sequence shown here is derived from an EMBL/GenBank/DDBJ whole genome shotgun (WGS) entry which is preliminary data.</text>
</comment>
<name>A0ABT0IF89_9ACTN</name>
<reference evidence="1 2" key="1">
    <citation type="submission" date="2022-04" db="EMBL/GenBank/DDBJ databases">
        <title>Streptomyces sp. nov. LCR6-01 isolated from Lichen of Dirinaria sp.</title>
        <authorList>
            <person name="Kanchanasin P."/>
            <person name="Tanasupawat S."/>
            <person name="Phongsopitanun W."/>
        </authorList>
    </citation>
    <scope>NUCLEOTIDE SEQUENCE [LARGE SCALE GENOMIC DNA]</scope>
    <source>
        <strain evidence="1 2">LCR6-01</strain>
    </source>
</reference>
<dbReference type="Proteomes" id="UP001522868">
    <property type="component" value="Unassembled WGS sequence"/>
</dbReference>
<proteinExistence type="predicted"/>
<evidence type="ECO:0000313" key="2">
    <source>
        <dbReference type="Proteomes" id="UP001522868"/>
    </source>
</evidence>
<accession>A0ABT0IF89</accession>
<evidence type="ECO:0000313" key="1">
    <source>
        <dbReference type="EMBL" id="MCK8679991.1"/>
    </source>
</evidence>
<sequence>MTRIGTGVHETDGARRLIVLTMPEPTVRALREGGYALSLCHAVGCDQRDGVPLVWAVLRDLAPTTTLAWTAETYAYAAAPPTPPRLCPVGAGEVVAVGADAATAPYDRPGGDPGAVTVLNTTRTPYTCGLAQTPPIGGDGLPAPYCAVPLHGGHLVFLTPLPRITLAFGTRPLRPGSPAGDIVGPTVLLDLTRPGPAHLGFDLHRGWSSRDARTTPVGLGGALAAALIERSA</sequence>
<organism evidence="1 2">
    <name type="scientific">Streptomyces lichenis</name>
    <dbReference type="NCBI Taxonomy" id="2306967"/>
    <lineage>
        <taxon>Bacteria</taxon>
        <taxon>Bacillati</taxon>
        <taxon>Actinomycetota</taxon>
        <taxon>Actinomycetes</taxon>
        <taxon>Kitasatosporales</taxon>
        <taxon>Streptomycetaceae</taxon>
        <taxon>Streptomyces</taxon>
    </lineage>
</organism>
<protein>
    <submittedName>
        <fullName evidence="1">Uncharacterized protein</fullName>
    </submittedName>
</protein>
<gene>
    <name evidence="1" type="ORF">M1O15_21850</name>
</gene>
<keyword evidence="2" id="KW-1185">Reference proteome</keyword>